<dbReference type="AlphaFoldDB" id="A0A5B7H3N1"/>
<evidence type="ECO:0000313" key="2">
    <source>
        <dbReference type="Proteomes" id="UP000324222"/>
    </source>
</evidence>
<proteinExistence type="predicted"/>
<keyword evidence="2" id="KW-1185">Reference proteome</keyword>
<reference evidence="1 2" key="1">
    <citation type="submission" date="2019-05" db="EMBL/GenBank/DDBJ databases">
        <title>Another draft genome of Portunus trituberculatus and its Hox gene families provides insights of decapod evolution.</title>
        <authorList>
            <person name="Jeong J.-H."/>
            <person name="Song I."/>
            <person name="Kim S."/>
            <person name="Choi T."/>
            <person name="Kim D."/>
            <person name="Ryu S."/>
            <person name="Kim W."/>
        </authorList>
    </citation>
    <scope>NUCLEOTIDE SEQUENCE [LARGE SCALE GENOMIC DNA]</scope>
    <source>
        <tissue evidence="1">Muscle</tissue>
    </source>
</reference>
<sequence>MKNKADDVTKYLKMLSRTENSRKERRTGEREKITREPNIRCVLTFEAVWVGVAPRGVGKTRNDDGKTRMGKRVGFYKILRVYPPVMTYICGILARPSTALSLDDLPCLSKSWNPRYNPQPYLCYPDTHPPYHRPLSSFFPSHAAAPYQSCVRPGLMDSKPNHTVTHSSSN</sequence>
<name>A0A5B7H3N1_PORTR</name>
<evidence type="ECO:0000313" key="1">
    <source>
        <dbReference type="EMBL" id="MPC63947.1"/>
    </source>
</evidence>
<comment type="caution">
    <text evidence="1">The sequence shown here is derived from an EMBL/GenBank/DDBJ whole genome shotgun (WGS) entry which is preliminary data.</text>
</comment>
<dbReference type="EMBL" id="VSRR010021447">
    <property type="protein sequence ID" value="MPC63947.1"/>
    <property type="molecule type" value="Genomic_DNA"/>
</dbReference>
<protein>
    <submittedName>
        <fullName evidence="1">Uncharacterized protein</fullName>
    </submittedName>
</protein>
<dbReference type="Proteomes" id="UP000324222">
    <property type="component" value="Unassembled WGS sequence"/>
</dbReference>
<gene>
    <name evidence="1" type="ORF">E2C01_058055</name>
</gene>
<accession>A0A5B7H3N1</accession>
<organism evidence="1 2">
    <name type="scientific">Portunus trituberculatus</name>
    <name type="common">Swimming crab</name>
    <name type="synonym">Neptunus trituberculatus</name>
    <dbReference type="NCBI Taxonomy" id="210409"/>
    <lineage>
        <taxon>Eukaryota</taxon>
        <taxon>Metazoa</taxon>
        <taxon>Ecdysozoa</taxon>
        <taxon>Arthropoda</taxon>
        <taxon>Crustacea</taxon>
        <taxon>Multicrustacea</taxon>
        <taxon>Malacostraca</taxon>
        <taxon>Eumalacostraca</taxon>
        <taxon>Eucarida</taxon>
        <taxon>Decapoda</taxon>
        <taxon>Pleocyemata</taxon>
        <taxon>Brachyura</taxon>
        <taxon>Eubrachyura</taxon>
        <taxon>Portunoidea</taxon>
        <taxon>Portunidae</taxon>
        <taxon>Portuninae</taxon>
        <taxon>Portunus</taxon>
    </lineage>
</organism>